<accession>D0WIM3</accession>
<dbReference type="InterPro" id="IPR006311">
    <property type="entry name" value="TAT_signal"/>
</dbReference>
<dbReference type="SUPFAM" id="SSF56425">
    <property type="entry name" value="Succinate dehydrogenase/fumarate reductase flavoprotein, catalytic domain"/>
    <property type="match status" value="1"/>
</dbReference>
<dbReference type="InterPro" id="IPR036188">
    <property type="entry name" value="FAD/NAD-bd_sf"/>
</dbReference>
<evidence type="ECO:0000256" key="4">
    <source>
        <dbReference type="ARBA" id="ARBA00023002"/>
    </source>
</evidence>
<name>D0WIM3_SLAES</name>
<dbReference type="PANTHER" id="PTHR43400">
    <property type="entry name" value="FUMARATE REDUCTASE"/>
    <property type="match status" value="1"/>
</dbReference>
<gene>
    <name evidence="6" type="ORF">HMPREF0762_01698</name>
</gene>
<dbReference type="InterPro" id="IPR027477">
    <property type="entry name" value="Succ_DH/fumarate_Rdtase_cat_sf"/>
</dbReference>
<dbReference type="Gene3D" id="3.50.50.60">
    <property type="entry name" value="FAD/NAD(P)-binding domain"/>
    <property type="match status" value="2"/>
</dbReference>
<dbReference type="PROSITE" id="PS51318">
    <property type="entry name" value="TAT"/>
    <property type="match status" value="1"/>
</dbReference>
<dbReference type="InterPro" id="IPR003953">
    <property type="entry name" value="FAD-dep_OxRdtase_2_FAD-bd"/>
</dbReference>
<keyword evidence="7" id="KW-1185">Reference proteome</keyword>
<dbReference type="Proteomes" id="UP000006001">
    <property type="component" value="Unassembled WGS sequence"/>
</dbReference>
<dbReference type="InterPro" id="IPR019546">
    <property type="entry name" value="TAT_signal_bac_arc"/>
</dbReference>
<proteinExistence type="predicted"/>
<comment type="caution">
    <text evidence="6">The sequence shown here is derived from an EMBL/GenBank/DDBJ whole genome shotgun (WGS) entry which is preliminary data.</text>
</comment>
<dbReference type="Pfam" id="PF00890">
    <property type="entry name" value="FAD_binding_2"/>
    <property type="match status" value="1"/>
</dbReference>
<evidence type="ECO:0000313" key="6">
    <source>
        <dbReference type="EMBL" id="EEZ60890.1"/>
    </source>
</evidence>
<evidence type="ECO:0000256" key="2">
    <source>
        <dbReference type="ARBA" id="ARBA00022630"/>
    </source>
</evidence>
<feature type="domain" description="FAD-dependent oxidoreductase 2 FAD-binding" evidence="5">
    <location>
        <begin position="91"/>
        <end position="564"/>
    </location>
</feature>
<dbReference type="InterPro" id="IPR050315">
    <property type="entry name" value="FAD-oxidoreductase_2"/>
</dbReference>
<evidence type="ECO:0000313" key="7">
    <source>
        <dbReference type="Proteomes" id="UP000006001"/>
    </source>
</evidence>
<keyword evidence="3" id="KW-0274">FAD</keyword>
<sequence>MSNEEGTMSMTMNRRNFLKGAIATGAIAATGAALSGCAKTDAADSDMGHADTGADATSYLTADSYEHATWSFEIPPEPVDESEIAETYTHDIIVVGAGMAGLCTAVSAAETGADVLVFSASSKPISRGGSNHAIGSKYQKEKGIDYSPEIAREIVKAEQTAGTYFMDKKKWERWINNSAESIDWTIDHMEKRGLKCCLEPGYTDPDGTITIPPASHNFYNDEQPFGALFGAPLEAQAYADILTDDFGKEIHYNTVAQYLIREDGNKGRVSAVVAKNADGKYVKYVANKAVVLATGDFSKNPDMMAKYSPWAWKHFKESLAGDVNYDAELSYSGLMPGDGQKMGLWIGAAWQKTYPVAAMINGGASGPAHGVISNFWGINLDIHGKRYQNECTNFAYGAMSLLQLPQKTAFAAWDKAYAYTQDEWDVFGVCLDHENGIMPKTPEEMIASWDEAVENGSSSIGTGAVYYKADTLEELVAQMEGIDQKEALASIERYNAFAEQGLDEEFHVNPDILYPISTPPFYATKTVGATFLTVCGGLRTNENMQVCDEDDMPIEGLYNTGIMTGDFYANSYNFVMPGQNLGAVCGTLSYLLGRDLAKL</sequence>
<comment type="cofactor">
    <cofactor evidence="1">
        <name>FAD</name>
        <dbReference type="ChEBI" id="CHEBI:57692"/>
    </cofactor>
</comment>
<keyword evidence="2" id="KW-0285">Flavoprotein</keyword>
<dbReference type="STRING" id="649764.HMPREF0762_01698"/>
<evidence type="ECO:0000256" key="1">
    <source>
        <dbReference type="ARBA" id="ARBA00001974"/>
    </source>
</evidence>
<dbReference type="PRINTS" id="PR00420">
    <property type="entry name" value="RNGMNOXGNASE"/>
</dbReference>
<keyword evidence="4" id="KW-0560">Oxidoreductase</keyword>
<dbReference type="GO" id="GO:0008202">
    <property type="term" value="P:steroid metabolic process"/>
    <property type="evidence" value="ECO:0007669"/>
    <property type="project" value="UniProtKB-ARBA"/>
</dbReference>
<dbReference type="SUPFAM" id="SSF51905">
    <property type="entry name" value="FAD/NAD(P)-binding domain"/>
    <property type="match status" value="1"/>
</dbReference>
<dbReference type="GO" id="GO:0033765">
    <property type="term" value="F:steroid dehydrogenase activity, acting on the CH-CH group of donors"/>
    <property type="evidence" value="ECO:0007669"/>
    <property type="project" value="UniProtKB-ARBA"/>
</dbReference>
<organism evidence="6 7">
    <name type="scientific">Slackia exigua (strain ATCC 700122 / DSM 15923 / CIP 105133 / JCM 11022 / KCTC 5966 / S-7)</name>
    <dbReference type="NCBI Taxonomy" id="649764"/>
    <lineage>
        <taxon>Bacteria</taxon>
        <taxon>Bacillati</taxon>
        <taxon>Actinomycetota</taxon>
        <taxon>Coriobacteriia</taxon>
        <taxon>Eggerthellales</taxon>
        <taxon>Eggerthellaceae</taxon>
        <taxon>Slackia</taxon>
    </lineage>
</organism>
<dbReference type="EMBL" id="ACUX02000016">
    <property type="protein sequence ID" value="EEZ60890.1"/>
    <property type="molecule type" value="Genomic_DNA"/>
</dbReference>
<dbReference type="HOGENOM" id="CLU_011398_4_3_11"/>
<dbReference type="Pfam" id="PF10518">
    <property type="entry name" value="TAT_signal"/>
    <property type="match status" value="1"/>
</dbReference>
<dbReference type="PANTHER" id="PTHR43400:SF10">
    <property type="entry name" value="3-OXOSTEROID 1-DEHYDROGENASE"/>
    <property type="match status" value="1"/>
</dbReference>
<protein>
    <submittedName>
        <fullName evidence="6">Tat pathway signal sequence domain protein</fullName>
    </submittedName>
</protein>
<dbReference type="Gene3D" id="3.90.700.10">
    <property type="entry name" value="Succinate dehydrogenase/fumarate reductase flavoprotein, catalytic domain"/>
    <property type="match status" value="1"/>
</dbReference>
<dbReference type="eggNOG" id="COG1053">
    <property type="taxonomic scope" value="Bacteria"/>
</dbReference>
<reference evidence="6" key="1">
    <citation type="submission" date="2009-10" db="EMBL/GenBank/DDBJ databases">
        <authorList>
            <person name="Weinstock G."/>
            <person name="Sodergren E."/>
            <person name="Clifton S."/>
            <person name="Fulton L."/>
            <person name="Fulton B."/>
            <person name="Courtney L."/>
            <person name="Fronick C."/>
            <person name="Harrison M."/>
            <person name="Strong C."/>
            <person name="Farmer C."/>
            <person name="Delahaunty K."/>
            <person name="Markovic C."/>
            <person name="Hall O."/>
            <person name="Minx P."/>
            <person name="Tomlinson C."/>
            <person name="Mitreva M."/>
            <person name="Nelson J."/>
            <person name="Hou S."/>
            <person name="Wollam A."/>
            <person name="Pepin K.H."/>
            <person name="Johnson M."/>
            <person name="Bhonagiri V."/>
            <person name="Nash W.E."/>
            <person name="Warren W."/>
            <person name="Chinwalla A."/>
            <person name="Mardis E.R."/>
            <person name="Wilson R.K."/>
        </authorList>
    </citation>
    <scope>NUCLEOTIDE SEQUENCE [LARGE SCALE GENOMIC DNA]</scope>
    <source>
        <strain evidence="6">ATCC 700122</strain>
    </source>
</reference>
<evidence type="ECO:0000256" key="3">
    <source>
        <dbReference type="ARBA" id="ARBA00022827"/>
    </source>
</evidence>
<dbReference type="AlphaFoldDB" id="D0WIM3"/>
<evidence type="ECO:0000259" key="5">
    <source>
        <dbReference type="Pfam" id="PF00890"/>
    </source>
</evidence>